<protein>
    <submittedName>
        <fullName evidence="1">Uncharacterized protein</fullName>
    </submittedName>
</protein>
<reference evidence="1" key="1">
    <citation type="journal article" date="2014" name="Front. Microbiol.">
        <title>High frequency of phylogenetically diverse reductive dehalogenase-homologous genes in deep subseafloor sedimentary metagenomes.</title>
        <authorList>
            <person name="Kawai M."/>
            <person name="Futagami T."/>
            <person name="Toyoda A."/>
            <person name="Takaki Y."/>
            <person name="Nishi S."/>
            <person name="Hori S."/>
            <person name="Arai W."/>
            <person name="Tsubouchi T."/>
            <person name="Morono Y."/>
            <person name="Uchiyama I."/>
            <person name="Ito T."/>
            <person name="Fujiyama A."/>
            <person name="Inagaki F."/>
            <person name="Takami H."/>
        </authorList>
    </citation>
    <scope>NUCLEOTIDE SEQUENCE</scope>
    <source>
        <strain evidence="1">Expedition CK06-06</strain>
    </source>
</reference>
<accession>X0VZ68</accession>
<evidence type="ECO:0000313" key="1">
    <source>
        <dbReference type="EMBL" id="GAG23769.1"/>
    </source>
</evidence>
<dbReference type="EMBL" id="BARS01034571">
    <property type="protein sequence ID" value="GAG23769.1"/>
    <property type="molecule type" value="Genomic_DNA"/>
</dbReference>
<feature type="non-terminal residue" evidence="1">
    <location>
        <position position="1"/>
    </location>
</feature>
<proteinExistence type="predicted"/>
<comment type="caution">
    <text evidence="1">The sequence shown here is derived from an EMBL/GenBank/DDBJ whole genome shotgun (WGS) entry which is preliminary data.</text>
</comment>
<name>X0VZ68_9ZZZZ</name>
<sequence length="133" mass="14742">RTSKGCFLKAQSFGRGLFTSSGGICGLTDCQEERVGDFVTMEKSGCGTDDGQNPIAGNEKMIDCHKCEHYYVTWDKHFPHGCKAMKFKSKQLPSLVVFASSQMDCLLFKEKVLPKGKRRNRGMGKSKKVLIGP</sequence>
<organism evidence="1">
    <name type="scientific">marine sediment metagenome</name>
    <dbReference type="NCBI Taxonomy" id="412755"/>
    <lineage>
        <taxon>unclassified sequences</taxon>
        <taxon>metagenomes</taxon>
        <taxon>ecological metagenomes</taxon>
    </lineage>
</organism>
<gene>
    <name evidence="1" type="ORF">S01H1_53389</name>
</gene>
<dbReference type="AlphaFoldDB" id="X0VZ68"/>